<dbReference type="EC" id="2.7.7.7" evidence="1"/>
<dbReference type="InterPro" id="IPR005790">
    <property type="entry name" value="DNA_polIII_delta"/>
</dbReference>
<feature type="domain" description="DNA polymerase III delta subunit-like C-terminal" evidence="10">
    <location>
        <begin position="203"/>
        <end position="310"/>
    </location>
</feature>
<dbReference type="InterPro" id="IPR048466">
    <property type="entry name" value="DNA_pol3_delta-like_C"/>
</dbReference>
<dbReference type="SUPFAM" id="SSF52540">
    <property type="entry name" value="P-loop containing nucleoside triphosphate hydrolases"/>
    <property type="match status" value="1"/>
</dbReference>
<dbReference type="GO" id="GO:0009360">
    <property type="term" value="C:DNA polymerase III complex"/>
    <property type="evidence" value="ECO:0007669"/>
    <property type="project" value="InterPro"/>
</dbReference>
<dbReference type="GO" id="GO:0003677">
    <property type="term" value="F:DNA binding"/>
    <property type="evidence" value="ECO:0007669"/>
    <property type="project" value="InterPro"/>
</dbReference>
<dbReference type="EMBL" id="CP001344">
    <property type="protein sequence ID" value="ACL46989.1"/>
    <property type="molecule type" value="Genomic_DNA"/>
</dbReference>
<evidence type="ECO:0000256" key="7">
    <source>
        <dbReference type="ARBA" id="ARBA00034754"/>
    </source>
</evidence>
<organism evidence="11">
    <name type="scientific">Cyanothece sp. (strain PCC 7425 / ATCC 29141)</name>
    <dbReference type="NCBI Taxonomy" id="395961"/>
    <lineage>
        <taxon>Bacteria</taxon>
        <taxon>Bacillati</taxon>
        <taxon>Cyanobacteriota</taxon>
        <taxon>Cyanophyceae</taxon>
        <taxon>Gomontiellales</taxon>
        <taxon>Cyanothecaceae</taxon>
        <taxon>Cyanothece</taxon>
    </lineage>
</organism>
<dbReference type="STRING" id="395961.Cyan7425_4684"/>
<proteinExistence type="inferred from homology"/>
<dbReference type="PANTHER" id="PTHR34388:SF1">
    <property type="entry name" value="DNA POLYMERASE III SUBUNIT DELTA"/>
    <property type="match status" value="1"/>
</dbReference>
<evidence type="ECO:0000256" key="2">
    <source>
        <dbReference type="ARBA" id="ARBA00017703"/>
    </source>
</evidence>
<evidence type="ECO:0000259" key="9">
    <source>
        <dbReference type="Pfam" id="PF06144"/>
    </source>
</evidence>
<dbReference type="AlphaFoldDB" id="B8HLC4"/>
<dbReference type="Gene3D" id="3.40.50.300">
    <property type="entry name" value="P-loop containing nucleotide triphosphate hydrolases"/>
    <property type="match status" value="1"/>
</dbReference>
<feature type="domain" description="DNA polymerase III delta N-terminal" evidence="9">
    <location>
        <begin position="4"/>
        <end position="123"/>
    </location>
</feature>
<dbReference type="NCBIfam" id="TIGR01128">
    <property type="entry name" value="holA"/>
    <property type="match status" value="1"/>
</dbReference>
<keyword evidence="5" id="KW-0235">DNA replication</keyword>
<dbReference type="InterPro" id="IPR027417">
    <property type="entry name" value="P-loop_NTPase"/>
</dbReference>
<name>B8HLC4_CYAP4</name>
<dbReference type="KEGG" id="cyn:Cyan7425_4684"/>
<dbReference type="SUPFAM" id="SSF48019">
    <property type="entry name" value="post-AAA+ oligomerization domain-like"/>
    <property type="match status" value="1"/>
</dbReference>
<dbReference type="OrthoDB" id="581300at2"/>
<dbReference type="Gene3D" id="1.10.8.60">
    <property type="match status" value="1"/>
</dbReference>
<dbReference type="Pfam" id="PF06144">
    <property type="entry name" value="DNA_pol3_delta"/>
    <property type="match status" value="1"/>
</dbReference>
<evidence type="ECO:0000313" key="11">
    <source>
        <dbReference type="EMBL" id="ACL46989.1"/>
    </source>
</evidence>
<comment type="catalytic activity">
    <reaction evidence="8">
        <text>DNA(n) + a 2'-deoxyribonucleoside 5'-triphosphate = DNA(n+1) + diphosphate</text>
        <dbReference type="Rhea" id="RHEA:22508"/>
        <dbReference type="Rhea" id="RHEA-COMP:17339"/>
        <dbReference type="Rhea" id="RHEA-COMP:17340"/>
        <dbReference type="ChEBI" id="CHEBI:33019"/>
        <dbReference type="ChEBI" id="CHEBI:61560"/>
        <dbReference type="ChEBI" id="CHEBI:173112"/>
        <dbReference type="EC" id="2.7.7.7"/>
    </reaction>
</comment>
<dbReference type="GO" id="GO:0003887">
    <property type="term" value="F:DNA-directed DNA polymerase activity"/>
    <property type="evidence" value="ECO:0007669"/>
    <property type="project" value="UniProtKB-KW"/>
</dbReference>
<evidence type="ECO:0000256" key="5">
    <source>
        <dbReference type="ARBA" id="ARBA00022705"/>
    </source>
</evidence>
<keyword evidence="4" id="KW-0548">Nucleotidyltransferase</keyword>
<dbReference type="Gene3D" id="1.20.272.10">
    <property type="match status" value="1"/>
</dbReference>
<evidence type="ECO:0000259" key="10">
    <source>
        <dbReference type="Pfam" id="PF21694"/>
    </source>
</evidence>
<reference evidence="11" key="1">
    <citation type="submission" date="2009-01" db="EMBL/GenBank/DDBJ databases">
        <title>Complete sequence of chromosome Cyanothece sp. PCC 7425.</title>
        <authorList>
            <consortium name="US DOE Joint Genome Institute"/>
            <person name="Lucas S."/>
            <person name="Copeland A."/>
            <person name="Lapidus A."/>
            <person name="Glavina del Rio T."/>
            <person name="Dalin E."/>
            <person name="Tice H."/>
            <person name="Bruce D."/>
            <person name="Goodwin L."/>
            <person name="Pitluck S."/>
            <person name="Sims D."/>
            <person name="Meineke L."/>
            <person name="Brettin T."/>
            <person name="Detter J.C."/>
            <person name="Han C."/>
            <person name="Larimer F."/>
            <person name="Land M."/>
            <person name="Hauser L."/>
            <person name="Kyrpides N."/>
            <person name="Ovchinnikova G."/>
            <person name="Liberton M."/>
            <person name="Stoeckel J."/>
            <person name="Banerjee A."/>
            <person name="Singh A."/>
            <person name="Page L."/>
            <person name="Sato H."/>
            <person name="Zhao L."/>
            <person name="Sherman L."/>
            <person name="Pakrasi H."/>
            <person name="Richardson P."/>
        </authorList>
    </citation>
    <scope>NUCLEOTIDE SEQUENCE</scope>
    <source>
        <strain evidence="11">PCC 7425</strain>
    </source>
</reference>
<evidence type="ECO:0000256" key="3">
    <source>
        <dbReference type="ARBA" id="ARBA00022679"/>
    </source>
</evidence>
<evidence type="ECO:0000256" key="4">
    <source>
        <dbReference type="ARBA" id="ARBA00022695"/>
    </source>
</evidence>
<keyword evidence="6" id="KW-0239">DNA-directed DNA polymerase</keyword>
<evidence type="ECO:0000256" key="6">
    <source>
        <dbReference type="ARBA" id="ARBA00022932"/>
    </source>
</evidence>
<protein>
    <recommendedName>
        <fullName evidence="2">DNA polymerase III subunit delta</fullName>
        <ecNumber evidence="1">2.7.7.7</ecNumber>
    </recommendedName>
</protein>
<evidence type="ECO:0000256" key="8">
    <source>
        <dbReference type="ARBA" id="ARBA00049244"/>
    </source>
</evidence>
<dbReference type="InterPro" id="IPR010372">
    <property type="entry name" value="DNA_pol3_delta_N"/>
</dbReference>
<gene>
    <name evidence="11" type="ordered locus">Cyan7425_4684</name>
</gene>
<dbReference type="InterPro" id="IPR008921">
    <property type="entry name" value="DNA_pol3_clamp-load_cplx_C"/>
</dbReference>
<accession>B8HLC4</accession>
<evidence type="ECO:0000256" key="1">
    <source>
        <dbReference type="ARBA" id="ARBA00012417"/>
    </source>
</evidence>
<keyword evidence="3" id="KW-0808">Transferase</keyword>
<dbReference type="PANTHER" id="PTHR34388">
    <property type="entry name" value="DNA POLYMERASE III SUBUNIT DELTA"/>
    <property type="match status" value="1"/>
</dbReference>
<dbReference type="HOGENOM" id="CLU_044694_2_1_3"/>
<dbReference type="GO" id="GO:0006261">
    <property type="term" value="P:DNA-templated DNA replication"/>
    <property type="evidence" value="ECO:0007669"/>
    <property type="project" value="TreeGrafter"/>
</dbReference>
<dbReference type="eggNOG" id="COG1466">
    <property type="taxonomic scope" value="Bacteria"/>
</dbReference>
<dbReference type="Pfam" id="PF21694">
    <property type="entry name" value="DNA_pol3_delta_C"/>
    <property type="match status" value="1"/>
</dbReference>
<comment type="similarity">
    <text evidence="7">Belongs to the DNA polymerase HolA subunit family.</text>
</comment>
<sequence>MPVYFFWGEDDYRLNQAVQQLRDRLLDPVWASFNYDKISPEQPDAILQGLNQSMTPPFGAADRLIWLVNTTLGQRCSEELLAELERTLPHLPSSSHLLLTSPSKPDGRSKAVKLLQKYGEIKEFSLIPAWKTEDLLQVARQAAQQIGVSLAPDALDLLVQSVGNDTRQLYSELEKLQLYAARQPQPQPLTRLEVSTLVRTTSQNSLQLAEAIRLGHTGKALELLADLIAQNEPPLRLVATLTRQFRTWLWVKVLTEAGERDLQTIARLAEVGNPKRIYFLQKEVQPLSSAQLQRVLPVLLDLEVNLKQGREAIPTLQTKVIELCCLLA</sequence>